<evidence type="ECO:0000313" key="2">
    <source>
        <dbReference type="EMBL" id="GAA4142013.1"/>
    </source>
</evidence>
<dbReference type="Proteomes" id="UP001501845">
    <property type="component" value="Unassembled WGS sequence"/>
</dbReference>
<organism evidence="2 3">
    <name type="scientific">Streptomyces tunisiensis</name>
    <dbReference type="NCBI Taxonomy" id="948699"/>
    <lineage>
        <taxon>Bacteria</taxon>
        <taxon>Bacillati</taxon>
        <taxon>Actinomycetota</taxon>
        <taxon>Actinomycetes</taxon>
        <taxon>Kitasatosporales</taxon>
        <taxon>Streptomycetaceae</taxon>
        <taxon>Streptomyces</taxon>
    </lineage>
</organism>
<feature type="region of interest" description="Disordered" evidence="1">
    <location>
        <begin position="1"/>
        <end position="76"/>
    </location>
</feature>
<protein>
    <submittedName>
        <fullName evidence="2">Uncharacterized protein</fullName>
    </submittedName>
</protein>
<sequence>MVSASATGVPPVTAAAGTADNASDCGQDGTERGDAEESAGMHGSGYLNHKAEQGDRGADPDRDEASSAPCASTNAW</sequence>
<proteinExistence type="predicted"/>
<gene>
    <name evidence="2" type="ORF">GCM10022285_43200</name>
</gene>
<evidence type="ECO:0000313" key="3">
    <source>
        <dbReference type="Proteomes" id="UP001501845"/>
    </source>
</evidence>
<evidence type="ECO:0000256" key="1">
    <source>
        <dbReference type="SAM" id="MobiDB-lite"/>
    </source>
</evidence>
<reference evidence="3" key="1">
    <citation type="journal article" date="2019" name="Int. J. Syst. Evol. Microbiol.">
        <title>The Global Catalogue of Microorganisms (GCM) 10K type strain sequencing project: providing services to taxonomists for standard genome sequencing and annotation.</title>
        <authorList>
            <consortium name="The Broad Institute Genomics Platform"/>
            <consortium name="The Broad Institute Genome Sequencing Center for Infectious Disease"/>
            <person name="Wu L."/>
            <person name="Ma J."/>
        </authorList>
    </citation>
    <scope>NUCLEOTIDE SEQUENCE [LARGE SCALE GENOMIC DNA]</scope>
    <source>
        <strain evidence="3">JCM 17589</strain>
    </source>
</reference>
<dbReference type="EMBL" id="BAABBU010000017">
    <property type="protein sequence ID" value="GAA4142013.1"/>
    <property type="molecule type" value="Genomic_DNA"/>
</dbReference>
<keyword evidence="3" id="KW-1185">Reference proteome</keyword>
<comment type="caution">
    <text evidence="2">The sequence shown here is derived from an EMBL/GenBank/DDBJ whole genome shotgun (WGS) entry which is preliminary data.</text>
</comment>
<feature type="compositionally biased region" description="Basic and acidic residues" evidence="1">
    <location>
        <begin position="49"/>
        <end position="65"/>
    </location>
</feature>
<name>A0ABP7YVS9_9ACTN</name>
<accession>A0ABP7YVS9</accession>